<feature type="region of interest" description="Disordered" evidence="1">
    <location>
        <begin position="380"/>
        <end position="444"/>
    </location>
</feature>
<organism evidence="2 3">
    <name type="scientific">Hymenoscyphus albidus</name>
    <dbReference type="NCBI Taxonomy" id="595503"/>
    <lineage>
        <taxon>Eukaryota</taxon>
        <taxon>Fungi</taxon>
        <taxon>Dikarya</taxon>
        <taxon>Ascomycota</taxon>
        <taxon>Pezizomycotina</taxon>
        <taxon>Leotiomycetes</taxon>
        <taxon>Helotiales</taxon>
        <taxon>Helotiaceae</taxon>
        <taxon>Hymenoscyphus</taxon>
    </lineage>
</organism>
<evidence type="ECO:0000313" key="2">
    <source>
        <dbReference type="EMBL" id="CAG8980027.1"/>
    </source>
</evidence>
<gene>
    <name evidence="2" type="ORF">HYALB_00005201</name>
</gene>
<accession>A0A9N9QA14</accession>
<feature type="region of interest" description="Disordered" evidence="1">
    <location>
        <begin position="44"/>
        <end position="179"/>
    </location>
</feature>
<evidence type="ECO:0000313" key="3">
    <source>
        <dbReference type="Proteomes" id="UP000701801"/>
    </source>
</evidence>
<evidence type="ECO:0000256" key="1">
    <source>
        <dbReference type="SAM" id="MobiDB-lite"/>
    </source>
</evidence>
<keyword evidence="3" id="KW-1185">Reference proteome</keyword>
<reference evidence="2" key="1">
    <citation type="submission" date="2021-07" db="EMBL/GenBank/DDBJ databases">
        <authorList>
            <person name="Durling M."/>
        </authorList>
    </citation>
    <scope>NUCLEOTIDE SEQUENCE</scope>
</reference>
<feature type="compositionally biased region" description="Polar residues" evidence="1">
    <location>
        <begin position="169"/>
        <end position="178"/>
    </location>
</feature>
<feature type="compositionally biased region" description="Basic and acidic residues" evidence="1">
    <location>
        <begin position="408"/>
        <end position="418"/>
    </location>
</feature>
<dbReference type="Proteomes" id="UP000701801">
    <property type="component" value="Unassembled WGS sequence"/>
</dbReference>
<dbReference type="EMBL" id="CAJVRM010000351">
    <property type="protein sequence ID" value="CAG8980027.1"/>
    <property type="molecule type" value="Genomic_DNA"/>
</dbReference>
<feature type="compositionally biased region" description="Acidic residues" evidence="1">
    <location>
        <begin position="419"/>
        <end position="429"/>
    </location>
</feature>
<proteinExistence type="predicted"/>
<feature type="compositionally biased region" description="Polar residues" evidence="1">
    <location>
        <begin position="126"/>
        <end position="152"/>
    </location>
</feature>
<dbReference type="OrthoDB" id="3886346at2759"/>
<feature type="compositionally biased region" description="Polar residues" evidence="1">
    <location>
        <begin position="52"/>
        <end position="67"/>
    </location>
</feature>
<protein>
    <submittedName>
        <fullName evidence="2">Uncharacterized protein</fullName>
    </submittedName>
</protein>
<sequence>MATANFSISEALETLRTSIPTWNQRLDELNGQIALRQIELARLDAREENGQRPPSTRSLKNKGSSESLRPKEADDNNPFAIQDTDILPSPPSASPKCSSPKQQQPSFSPIRRSSSSIKRGMASRPPKSNGNFRESPTSTQRQAPIYNSNNEAPPQAHPKNVLRKRRTGSMASGESGVTSKHRTRSMIIVYYDSAVQTAFEELVRFVSGSRNSMRKGKMAAKMAEMKRAAELEVEQDEENESNFMKNNGNGNAMKADSKATSSNLAADPLAVGEEDDEDEGMGIPQLKFVSTRQMGPPRAIKGPDPSSQILGAGMRRSYRRGGDSDSPDIFDELDKGLEWCQSQCEAGAHNFLREGECATEITNIKTKLAEVKVTAEKEIERLKKEPPISPGRQNLSVKPPRGLKQPQVRKDFTTTKELEVDDEMDDEGMGEMSPPKVVFKRSGE</sequence>
<comment type="caution">
    <text evidence="2">The sequence shown here is derived from an EMBL/GenBank/DDBJ whole genome shotgun (WGS) entry which is preliminary data.</text>
</comment>
<feature type="compositionally biased region" description="Low complexity" evidence="1">
    <location>
        <begin position="94"/>
        <end position="117"/>
    </location>
</feature>
<dbReference type="AlphaFoldDB" id="A0A9N9QA14"/>
<feature type="region of interest" description="Disordered" evidence="1">
    <location>
        <begin position="289"/>
        <end position="329"/>
    </location>
</feature>
<name>A0A9N9QA14_9HELO</name>